<accession>A0A6P2DPJ0</accession>
<evidence type="ECO:0000313" key="1">
    <source>
        <dbReference type="EMBL" id="VTS03127.1"/>
    </source>
</evidence>
<dbReference type="EMBL" id="LR593886">
    <property type="protein sequence ID" value="VTS03127.1"/>
    <property type="molecule type" value="Genomic_DNA"/>
</dbReference>
<dbReference type="AlphaFoldDB" id="A0A6P2DPJ0"/>
<gene>
    <name evidence="1" type="ORF">SOIL9_72870</name>
</gene>
<protein>
    <submittedName>
        <fullName evidence="1">Uncharacterized protein</fullName>
    </submittedName>
</protein>
<dbReference type="RefSeq" id="WP_162672937.1">
    <property type="nucleotide sequence ID" value="NZ_LR593886.1"/>
</dbReference>
<organism evidence="1 2">
    <name type="scientific">Gemmata massiliana</name>
    <dbReference type="NCBI Taxonomy" id="1210884"/>
    <lineage>
        <taxon>Bacteria</taxon>
        <taxon>Pseudomonadati</taxon>
        <taxon>Planctomycetota</taxon>
        <taxon>Planctomycetia</taxon>
        <taxon>Gemmatales</taxon>
        <taxon>Gemmataceae</taxon>
        <taxon>Gemmata</taxon>
    </lineage>
</organism>
<keyword evidence="2" id="KW-1185">Reference proteome</keyword>
<name>A0A6P2DPJ0_9BACT</name>
<dbReference type="KEGG" id="gms:SOIL9_72870"/>
<dbReference type="Proteomes" id="UP000464178">
    <property type="component" value="Chromosome"/>
</dbReference>
<evidence type="ECO:0000313" key="2">
    <source>
        <dbReference type="Proteomes" id="UP000464178"/>
    </source>
</evidence>
<sequence>MSVWLAALLAPALPPPAPEAPAPRYYFILFAGQSVPFSPRTAHTWATFVKTTPGTDGKLAIEQVTISWLPAEGPVQPLRVRPVAGKNYTLEETFAKAEHTGSRMSMWGPFETDARRYELAVEQVRTLDSGAVRFRSIDSFCGNRKVQHCVHAVTYADPNLHHLIQPVLRVGEPDTSKLAAKYVKSGAFVGTQTHDGLLPALGLDRHPVVRREPGERIPRRWR</sequence>
<reference evidence="1 2" key="1">
    <citation type="submission" date="2019-05" db="EMBL/GenBank/DDBJ databases">
        <authorList>
            <consortium name="Science for Life Laboratories"/>
        </authorList>
    </citation>
    <scope>NUCLEOTIDE SEQUENCE [LARGE SCALE GENOMIC DNA]</scope>
    <source>
        <strain evidence="1">Soil9</strain>
    </source>
</reference>
<proteinExistence type="predicted"/>